<gene>
    <name evidence="2" type="ORF">C8N24_1974</name>
</gene>
<organism evidence="2 3">
    <name type="scientific">Solirubrobacter pauli</name>
    <dbReference type="NCBI Taxonomy" id="166793"/>
    <lineage>
        <taxon>Bacteria</taxon>
        <taxon>Bacillati</taxon>
        <taxon>Actinomycetota</taxon>
        <taxon>Thermoleophilia</taxon>
        <taxon>Solirubrobacterales</taxon>
        <taxon>Solirubrobacteraceae</taxon>
        <taxon>Solirubrobacter</taxon>
    </lineage>
</organism>
<evidence type="ECO:0000313" key="3">
    <source>
        <dbReference type="Proteomes" id="UP000278962"/>
    </source>
</evidence>
<dbReference type="AlphaFoldDB" id="A0A660LD06"/>
<evidence type="ECO:0000259" key="1">
    <source>
        <dbReference type="Pfam" id="PF12680"/>
    </source>
</evidence>
<dbReference type="Gene3D" id="3.10.450.50">
    <property type="match status" value="1"/>
</dbReference>
<proteinExistence type="predicted"/>
<dbReference type="RefSeq" id="WP_121249859.1">
    <property type="nucleotide sequence ID" value="NZ_RBIL01000001.1"/>
</dbReference>
<evidence type="ECO:0000313" key="2">
    <source>
        <dbReference type="EMBL" id="RKQ92135.1"/>
    </source>
</evidence>
<name>A0A660LD06_9ACTN</name>
<accession>A0A660LD06</accession>
<sequence>MTHDDVLSTLDAPIRQAFEATNRGDSAAFVQAFAPDAVLNDWGRTFTGHDEIARWDANENIGAQSHFEALSATTEGDTTTVQIQVTGNGYNGGGAFAIATDGTHITRWDITG</sequence>
<dbReference type="OrthoDB" id="8080938at2"/>
<dbReference type="Pfam" id="PF12680">
    <property type="entry name" value="SnoaL_2"/>
    <property type="match status" value="1"/>
</dbReference>
<dbReference type="EMBL" id="RBIL01000001">
    <property type="protein sequence ID" value="RKQ92135.1"/>
    <property type="molecule type" value="Genomic_DNA"/>
</dbReference>
<reference evidence="2 3" key="1">
    <citation type="submission" date="2018-10" db="EMBL/GenBank/DDBJ databases">
        <title>Genomic Encyclopedia of Archaeal and Bacterial Type Strains, Phase II (KMG-II): from individual species to whole genera.</title>
        <authorList>
            <person name="Goeker M."/>
        </authorList>
    </citation>
    <scope>NUCLEOTIDE SEQUENCE [LARGE SCALE GENOMIC DNA]</scope>
    <source>
        <strain evidence="2 3">DSM 14954</strain>
    </source>
</reference>
<dbReference type="InterPro" id="IPR037401">
    <property type="entry name" value="SnoaL-like"/>
</dbReference>
<dbReference type="SUPFAM" id="SSF54427">
    <property type="entry name" value="NTF2-like"/>
    <property type="match status" value="1"/>
</dbReference>
<dbReference type="Proteomes" id="UP000278962">
    <property type="component" value="Unassembled WGS sequence"/>
</dbReference>
<comment type="caution">
    <text evidence="2">The sequence shown here is derived from an EMBL/GenBank/DDBJ whole genome shotgun (WGS) entry which is preliminary data.</text>
</comment>
<keyword evidence="3" id="KW-1185">Reference proteome</keyword>
<dbReference type="InterPro" id="IPR032710">
    <property type="entry name" value="NTF2-like_dom_sf"/>
</dbReference>
<protein>
    <submittedName>
        <fullName evidence="2">SnoaL-like protein</fullName>
    </submittedName>
</protein>
<feature type="domain" description="SnoaL-like" evidence="1">
    <location>
        <begin position="14"/>
        <end position="107"/>
    </location>
</feature>